<dbReference type="Proteomes" id="UP000266915">
    <property type="component" value="Unassembled WGS sequence"/>
</dbReference>
<keyword evidence="3" id="KW-0804">Transcription</keyword>
<dbReference type="EMBL" id="RKHL01000001">
    <property type="protein sequence ID" value="ROR82957.1"/>
    <property type="molecule type" value="Genomic_DNA"/>
</dbReference>
<dbReference type="Pfam" id="PF12802">
    <property type="entry name" value="MarR_2"/>
    <property type="match status" value="1"/>
</dbReference>
<dbReference type="PROSITE" id="PS01117">
    <property type="entry name" value="HTH_MARR_1"/>
    <property type="match status" value="1"/>
</dbReference>
<dbReference type="InterPro" id="IPR023187">
    <property type="entry name" value="Tscrpt_reg_MarR-type_CS"/>
</dbReference>
<dbReference type="InterPro" id="IPR000835">
    <property type="entry name" value="HTH_MarR-typ"/>
</dbReference>
<evidence type="ECO:0000256" key="3">
    <source>
        <dbReference type="ARBA" id="ARBA00023163"/>
    </source>
</evidence>
<organism evidence="4 5">
    <name type="scientific">Plantibacter flavus</name>
    <dbReference type="NCBI Taxonomy" id="150123"/>
    <lineage>
        <taxon>Bacteria</taxon>
        <taxon>Bacillati</taxon>
        <taxon>Actinomycetota</taxon>
        <taxon>Actinomycetes</taxon>
        <taxon>Micrococcales</taxon>
        <taxon>Microbacteriaceae</taxon>
        <taxon>Plantibacter</taxon>
    </lineage>
</organism>
<keyword evidence="5" id="KW-1185">Reference proteome</keyword>
<name>A0A3N2C611_9MICO</name>
<dbReference type="GO" id="GO:0003700">
    <property type="term" value="F:DNA-binding transcription factor activity"/>
    <property type="evidence" value="ECO:0007669"/>
    <property type="project" value="InterPro"/>
</dbReference>
<dbReference type="SUPFAM" id="SSF46785">
    <property type="entry name" value="Winged helix' DNA-binding domain"/>
    <property type="match status" value="1"/>
</dbReference>
<sequence>MDERRLAIAAWESLFRAQVDVMRHISHDFPSHGISLNEYDVLHTMSREPDRRIRLRDLNSSVLLSQPSISRLVDRLVARGLVGKCPDPDDGRGTLVRMTDAGYDVYRAVAIAHGATIAERVTTSLSPQEMATLAALSDKLRGA</sequence>
<comment type="caution">
    <text evidence="4">The sequence shown here is derived from an EMBL/GenBank/DDBJ whole genome shotgun (WGS) entry which is preliminary data.</text>
</comment>
<gene>
    <name evidence="4" type="ORF">EDD42_3059</name>
</gene>
<dbReference type="InterPro" id="IPR036388">
    <property type="entry name" value="WH-like_DNA-bd_sf"/>
</dbReference>
<dbReference type="PROSITE" id="PS50995">
    <property type="entry name" value="HTH_MARR_2"/>
    <property type="match status" value="1"/>
</dbReference>
<dbReference type="InterPro" id="IPR036390">
    <property type="entry name" value="WH_DNA-bd_sf"/>
</dbReference>
<dbReference type="Gene3D" id="1.10.10.10">
    <property type="entry name" value="Winged helix-like DNA-binding domain superfamily/Winged helix DNA-binding domain"/>
    <property type="match status" value="1"/>
</dbReference>
<accession>A0A3N2C611</accession>
<dbReference type="AlphaFoldDB" id="A0A3N2C611"/>
<proteinExistence type="predicted"/>
<protein>
    <submittedName>
        <fullName evidence="4">MarR family transcriptional regulator</fullName>
    </submittedName>
</protein>
<evidence type="ECO:0000313" key="4">
    <source>
        <dbReference type="EMBL" id="ROR82957.1"/>
    </source>
</evidence>
<evidence type="ECO:0000256" key="1">
    <source>
        <dbReference type="ARBA" id="ARBA00023015"/>
    </source>
</evidence>
<reference evidence="4 5" key="1">
    <citation type="submission" date="2018-11" db="EMBL/GenBank/DDBJ databases">
        <title>Sequencing the genomes of 1000 actinobacteria strains.</title>
        <authorList>
            <person name="Klenk H.-P."/>
        </authorList>
    </citation>
    <scope>NUCLEOTIDE SEQUENCE [LARGE SCALE GENOMIC DNA]</scope>
    <source>
        <strain evidence="4 5">DSM 14012</strain>
    </source>
</reference>
<dbReference type="RefSeq" id="WP_085513978.1">
    <property type="nucleotide sequence ID" value="NZ_FXAP01000006.1"/>
</dbReference>
<dbReference type="PANTHER" id="PTHR33164">
    <property type="entry name" value="TRANSCRIPTIONAL REGULATOR, MARR FAMILY"/>
    <property type="match status" value="1"/>
</dbReference>
<evidence type="ECO:0000313" key="5">
    <source>
        <dbReference type="Proteomes" id="UP000266915"/>
    </source>
</evidence>
<dbReference type="GO" id="GO:0006950">
    <property type="term" value="P:response to stress"/>
    <property type="evidence" value="ECO:0007669"/>
    <property type="project" value="TreeGrafter"/>
</dbReference>
<keyword evidence="2" id="KW-0238">DNA-binding</keyword>
<evidence type="ECO:0000256" key="2">
    <source>
        <dbReference type="ARBA" id="ARBA00023125"/>
    </source>
</evidence>
<dbReference type="PRINTS" id="PR00598">
    <property type="entry name" value="HTHMARR"/>
</dbReference>
<dbReference type="InterPro" id="IPR039422">
    <property type="entry name" value="MarR/SlyA-like"/>
</dbReference>
<keyword evidence="1" id="KW-0805">Transcription regulation</keyword>
<dbReference type="SMART" id="SM00347">
    <property type="entry name" value="HTH_MARR"/>
    <property type="match status" value="1"/>
</dbReference>
<dbReference type="PANTHER" id="PTHR33164:SF43">
    <property type="entry name" value="HTH-TYPE TRANSCRIPTIONAL REPRESSOR YETL"/>
    <property type="match status" value="1"/>
</dbReference>
<dbReference type="GO" id="GO:0003677">
    <property type="term" value="F:DNA binding"/>
    <property type="evidence" value="ECO:0007669"/>
    <property type="project" value="UniProtKB-KW"/>
</dbReference>